<keyword evidence="3" id="KW-1185">Reference proteome</keyword>
<reference evidence="2" key="1">
    <citation type="submission" date="2022-04" db="EMBL/GenBank/DDBJ databases">
        <title>Mucilaginibacter sp. RS28 isolated from freshwater.</title>
        <authorList>
            <person name="Ko S.-R."/>
        </authorList>
    </citation>
    <scope>NUCLEOTIDE SEQUENCE</scope>
    <source>
        <strain evidence="2">RS28</strain>
    </source>
</reference>
<comment type="caution">
    <text evidence="2">The sequence shown here is derived from an EMBL/GenBank/DDBJ whole genome shotgun (WGS) entry which is preliminary data.</text>
</comment>
<evidence type="ECO:0000313" key="2">
    <source>
        <dbReference type="EMBL" id="MCJ8210301.1"/>
    </source>
</evidence>
<dbReference type="EMBL" id="JALJEJ010000004">
    <property type="protein sequence ID" value="MCJ8210301.1"/>
    <property type="molecule type" value="Genomic_DNA"/>
</dbReference>
<dbReference type="InterPro" id="IPR010994">
    <property type="entry name" value="RuvA_2-like"/>
</dbReference>
<dbReference type="AlphaFoldDB" id="A0A9X2B9B2"/>
<dbReference type="GO" id="GO:0015627">
    <property type="term" value="C:type II protein secretion system complex"/>
    <property type="evidence" value="ECO:0007669"/>
    <property type="project" value="TreeGrafter"/>
</dbReference>
<evidence type="ECO:0000256" key="1">
    <source>
        <dbReference type="SAM" id="Phobius"/>
    </source>
</evidence>
<dbReference type="Proteomes" id="UP001139450">
    <property type="component" value="Unassembled WGS sequence"/>
</dbReference>
<name>A0A9X2B9B2_9SPHI</name>
<sequence>MIPNLKNYLSLSKKEWNGLVVLVSLIILTMAAPSVYSLFHKDKIINFSEFDKAAALLKYNKAGVTSSAGNLGDTVHLFKFNPNKLSVQKWLQLGLSERQAGMITHYLEKGGHFYKKADLKKIYSISEADYTRLAPYIELPDAEEAIPVIELNHADSASLTRLKGIGPGFAMRIIRYRDKIGGFHSKQQLKEVFGIDEEHYLLVEKQVKVNASLLKKLNINKATFDDLRRYPYLTYKQVNAILQYRNEHGDYENLADMEDVAILDKATLQKLKPYLVFK</sequence>
<dbReference type="Gene3D" id="1.10.150.280">
    <property type="entry name" value="AF1531-like domain"/>
    <property type="match status" value="2"/>
</dbReference>
<keyword evidence="1" id="KW-0472">Membrane</keyword>
<dbReference type="RefSeq" id="WP_245130137.1">
    <property type="nucleotide sequence ID" value="NZ_JALJEJ010000004.1"/>
</dbReference>
<dbReference type="PANTHER" id="PTHR21180:SF32">
    <property type="entry name" value="ENDONUCLEASE_EXONUCLEASE_PHOSPHATASE FAMILY DOMAIN-CONTAINING PROTEIN 1"/>
    <property type="match status" value="1"/>
</dbReference>
<evidence type="ECO:0000313" key="3">
    <source>
        <dbReference type="Proteomes" id="UP001139450"/>
    </source>
</evidence>
<dbReference type="Pfam" id="PF12836">
    <property type="entry name" value="HHH_3"/>
    <property type="match status" value="2"/>
</dbReference>
<dbReference type="SUPFAM" id="SSF47781">
    <property type="entry name" value="RuvA domain 2-like"/>
    <property type="match status" value="3"/>
</dbReference>
<feature type="transmembrane region" description="Helical" evidence="1">
    <location>
        <begin position="20"/>
        <end position="39"/>
    </location>
</feature>
<accession>A0A9X2B9B2</accession>
<organism evidence="2 3">
    <name type="scientific">Mucilaginibacter straminoryzae</name>
    <dbReference type="NCBI Taxonomy" id="2932774"/>
    <lineage>
        <taxon>Bacteria</taxon>
        <taxon>Pseudomonadati</taxon>
        <taxon>Bacteroidota</taxon>
        <taxon>Sphingobacteriia</taxon>
        <taxon>Sphingobacteriales</taxon>
        <taxon>Sphingobacteriaceae</taxon>
        <taxon>Mucilaginibacter</taxon>
    </lineage>
</organism>
<proteinExistence type="predicted"/>
<keyword evidence="1" id="KW-1133">Transmembrane helix</keyword>
<gene>
    <name evidence="2" type="ORF">MUY27_11330</name>
</gene>
<dbReference type="PANTHER" id="PTHR21180">
    <property type="entry name" value="ENDONUCLEASE/EXONUCLEASE/PHOSPHATASE FAMILY DOMAIN-CONTAINING PROTEIN 1"/>
    <property type="match status" value="1"/>
</dbReference>
<protein>
    <submittedName>
        <fullName evidence="2">Helix-hairpin-helix domain-containing protein</fullName>
    </submittedName>
</protein>
<dbReference type="GO" id="GO:0015628">
    <property type="term" value="P:protein secretion by the type II secretion system"/>
    <property type="evidence" value="ECO:0007669"/>
    <property type="project" value="TreeGrafter"/>
</dbReference>
<keyword evidence="1" id="KW-0812">Transmembrane</keyword>
<dbReference type="InterPro" id="IPR051675">
    <property type="entry name" value="Endo/Exo/Phosphatase_dom_1"/>
</dbReference>